<dbReference type="PANTHER" id="PTHR45689:SF5">
    <property type="entry name" value="I[[H]] CHANNEL, ISOFORM E"/>
    <property type="match status" value="1"/>
</dbReference>
<dbReference type="GO" id="GO:0035725">
    <property type="term" value="P:sodium ion transmembrane transport"/>
    <property type="evidence" value="ECO:0007669"/>
    <property type="project" value="TreeGrafter"/>
</dbReference>
<evidence type="ECO:0000313" key="2">
    <source>
        <dbReference type="EnsemblMetazoa" id="MESCA004135-PA"/>
    </source>
</evidence>
<dbReference type="OMA" id="YSNCNES"/>
<dbReference type="HOGENOM" id="CLU_1870278_0_0_1"/>
<dbReference type="InterPro" id="IPR051413">
    <property type="entry name" value="K/Na_HCN_channel"/>
</dbReference>
<dbReference type="Pfam" id="PF08412">
    <property type="entry name" value="Ion_trans_N"/>
    <property type="match status" value="1"/>
</dbReference>
<feature type="domain" description="Ion transport N-terminal" evidence="1">
    <location>
        <begin position="93"/>
        <end position="136"/>
    </location>
</feature>
<proteinExistence type="predicted"/>
<dbReference type="EnsemblMetazoa" id="MESCA004135-RA">
    <property type="protein sequence ID" value="MESCA004135-PA"/>
    <property type="gene ID" value="MESCA004135"/>
</dbReference>
<evidence type="ECO:0000259" key="1">
    <source>
        <dbReference type="Pfam" id="PF08412"/>
    </source>
</evidence>
<keyword evidence="3" id="KW-1185">Reference proteome</keyword>
<dbReference type="InterPro" id="IPR013621">
    <property type="entry name" value="Ion_trans_N"/>
</dbReference>
<accession>T1GKV4</accession>
<dbReference type="Proteomes" id="UP000015102">
    <property type="component" value="Unassembled WGS sequence"/>
</dbReference>
<dbReference type="STRING" id="36166.T1GKV4"/>
<dbReference type="GO" id="GO:0098855">
    <property type="term" value="C:HCN channel complex"/>
    <property type="evidence" value="ECO:0007669"/>
    <property type="project" value="TreeGrafter"/>
</dbReference>
<dbReference type="AlphaFoldDB" id="T1GKV4"/>
<organism evidence="2 3">
    <name type="scientific">Megaselia scalaris</name>
    <name type="common">Humpbacked fly</name>
    <name type="synonym">Phora scalaris</name>
    <dbReference type="NCBI Taxonomy" id="36166"/>
    <lineage>
        <taxon>Eukaryota</taxon>
        <taxon>Metazoa</taxon>
        <taxon>Ecdysozoa</taxon>
        <taxon>Arthropoda</taxon>
        <taxon>Hexapoda</taxon>
        <taxon>Insecta</taxon>
        <taxon>Pterygota</taxon>
        <taxon>Neoptera</taxon>
        <taxon>Endopterygota</taxon>
        <taxon>Diptera</taxon>
        <taxon>Brachycera</taxon>
        <taxon>Muscomorpha</taxon>
        <taxon>Platypezoidea</taxon>
        <taxon>Phoridae</taxon>
        <taxon>Megaseliini</taxon>
        <taxon>Megaselia</taxon>
    </lineage>
</organism>
<reference evidence="2" key="2">
    <citation type="submission" date="2015-06" db="UniProtKB">
        <authorList>
            <consortium name="EnsemblMetazoa"/>
        </authorList>
    </citation>
    <scope>IDENTIFICATION</scope>
</reference>
<protein>
    <recommendedName>
        <fullName evidence="1">Ion transport N-terminal domain-containing protein</fullName>
    </recommendedName>
</protein>
<dbReference type="EMBL" id="CAQQ02157117">
    <property type="status" value="NOT_ANNOTATED_CDS"/>
    <property type="molecule type" value="Genomic_DNA"/>
</dbReference>
<reference evidence="3" key="1">
    <citation type="submission" date="2013-02" db="EMBL/GenBank/DDBJ databases">
        <authorList>
            <person name="Hughes D."/>
        </authorList>
    </citation>
    <scope>NUCLEOTIDE SEQUENCE</scope>
    <source>
        <strain>Durham</strain>
        <strain evidence="3">NC isolate 2 -- Noor lab</strain>
    </source>
</reference>
<dbReference type="PANTHER" id="PTHR45689">
    <property type="entry name" value="I[[H]] CHANNEL, ISOFORM E"/>
    <property type="match status" value="1"/>
</dbReference>
<sequence>LLGANSTESVRCSYYSNCNESDLRLSGDNTCTDSLVTALDDEALLICDAGSEMARTKVHFDDVSLYGTPKEEPMPTIPVVSEKVSANFLKNQLQSWFQPTDNRLAMKLFGSRKALVKERIRQKTSGHWVIHPCSSFR</sequence>
<evidence type="ECO:0000313" key="3">
    <source>
        <dbReference type="Proteomes" id="UP000015102"/>
    </source>
</evidence>
<dbReference type="GO" id="GO:0003254">
    <property type="term" value="P:regulation of membrane depolarization"/>
    <property type="evidence" value="ECO:0007669"/>
    <property type="project" value="TreeGrafter"/>
</dbReference>
<name>T1GKV4_MEGSC</name>
<dbReference type="GO" id="GO:0005249">
    <property type="term" value="F:voltage-gated potassium channel activity"/>
    <property type="evidence" value="ECO:0007669"/>
    <property type="project" value="TreeGrafter"/>
</dbReference>